<evidence type="ECO:0000256" key="3">
    <source>
        <dbReference type="SAM" id="SignalP"/>
    </source>
</evidence>
<keyword evidence="6" id="KW-1185">Reference proteome</keyword>
<dbReference type="AlphaFoldDB" id="A0A168TBH6"/>
<evidence type="ECO:0000313" key="5">
    <source>
        <dbReference type="EMBL" id="SAM09790.1"/>
    </source>
</evidence>
<evidence type="ECO:0000259" key="4">
    <source>
        <dbReference type="Pfam" id="PF10342"/>
    </source>
</evidence>
<evidence type="ECO:0000313" key="6">
    <source>
        <dbReference type="Proteomes" id="UP000078561"/>
    </source>
</evidence>
<accession>A0A168TBH6</accession>
<protein>
    <recommendedName>
        <fullName evidence="4">Yeast cell wall synthesis Kre9/Knh1-like N-terminal domain-containing protein</fullName>
    </recommendedName>
</protein>
<reference evidence="5" key="1">
    <citation type="submission" date="2016-04" db="EMBL/GenBank/DDBJ databases">
        <authorList>
            <person name="Evans L.H."/>
            <person name="Alamgir A."/>
            <person name="Owens N."/>
            <person name="Weber N.D."/>
            <person name="Virtaneva K."/>
            <person name="Barbian K."/>
            <person name="Babar A."/>
            <person name="Rosenke K."/>
        </authorList>
    </citation>
    <scope>NUCLEOTIDE SEQUENCE [LARGE SCALE GENOMIC DNA]</scope>
    <source>
        <strain evidence="5">CBS 101.48</strain>
    </source>
</reference>
<keyword evidence="1 3" id="KW-0732">Signal</keyword>
<dbReference type="Proteomes" id="UP000078561">
    <property type="component" value="Unassembled WGS sequence"/>
</dbReference>
<evidence type="ECO:0000256" key="1">
    <source>
        <dbReference type="ARBA" id="ARBA00022729"/>
    </source>
</evidence>
<dbReference type="EMBL" id="LT555210">
    <property type="protein sequence ID" value="SAM09790.1"/>
    <property type="molecule type" value="Genomic_DNA"/>
</dbReference>
<feature type="chain" id="PRO_5007900433" description="Yeast cell wall synthesis Kre9/Knh1-like N-terminal domain-containing protein" evidence="3">
    <location>
        <begin position="20"/>
        <end position="203"/>
    </location>
</feature>
<name>A0A168TBH6_ABSGL</name>
<evidence type="ECO:0000256" key="2">
    <source>
        <dbReference type="SAM" id="MobiDB-lite"/>
    </source>
</evidence>
<feature type="region of interest" description="Disordered" evidence="2">
    <location>
        <begin position="157"/>
        <end position="181"/>
    </location>
</feature>
<feature type="domain" description="Yeast cell wall synthesis Kre9/Knh1-like N-terminal" evidence="4">
    <location>
        <begin position="25"/>
        <end position="117"/>
    </location>
</feature>
<feature type="signal peptide" evidence="3">
    <location>
        <begin position="1"/>
        <end position="19"/>
    </location>
</feature>
<dbReference type="InterPro" id="IPR052982">
    <property type="entry name" value="SRP1/TIP1-like"/>
</dbReference>
<dbReference type="InParanoid" id="A0A168TBH6"/>
<sequence length="203" mass="19861">MKFTAITTTTLAIVSVAQAAVTIVTPWADTTWTSGAHGNITWKATGADLTQKCEIQLLNGNSTNANLVAYVTDPKLPADCSSGSFDIYPLNDFAAGKYSIRIGQSATSNWAYSGVFNFVGKGAAKPLQLASGAAGAASSSGSASVAAAAASANVTASTTGKTNSTGTSASASSSSTSGASTGSSISVMAVAAAAGLSALAMAL</sequence>
<dbReference type="InterPro" id="IPR018466">
    <property type="entry name" value="Kre9/Knh1-like_N"/>
</dbReference>
<gene>
    <name evidence="5" type="primary">ABSGL_15499.1 scaffold 17607</name>
</gene>
<dbReference type="PANTHER" id="PTHR40633">
    <property type="entry name" value="MATRIX PROTEIN, PUTATIVE (AFU_ORTHOLOGUE AFUA_8G05410)-RELATED"/>
    <property type="match status" value="1"/>
</dbReference>
<dbReference type="STRING" id="4829.A0A168TBH6"/>
<organism evidence="5">
    <name type="scientific">Absidia glauca</name>
    <name type="common">Pin mould</name>
    <dbReference type="NCBI Taxonomy" id="4829"/>
    <lineage>
        <taxon>Eukaryota</taxon>
        <taxon>Fungi</taxon>
        <taxon>Fungi incertae sedis</taxon>
        <taxon>Mucoromycota</taxon>
        <taxon>Mucoromycotina</taxon>
        <taxon>Mucoromycetes</taxon>
        <taxon>Mucorales</taxon>
        <taxon>Cunninghamellaceae</taxon>
        <taxon>Absidia</taxon>
    </lineage>
</organism>
<dbReference type="OMA" id="GHGNITW"/>
<proteinExistence type="predicted"/>
<dbReference type="Pfam" id="PF10342">
    <property type="entry name" value="Kre9_KNH"/>
    <property type="match status" value="1"/>
</dbReference>
<dbReference type="PANTHER" id="PTHR40633:SF1">
    <property type="entry name" value="GPI ANCHORED SERINE-THREONINE RICH PROTEIN (AFU_ORTHOLOGUE AFUA_1G03630)"/>
    <property type="match status" value="1"/>
</dbReference>
<dbReference type="OrthoDB" id="5564519at2759"/>